<dbReference type="Gene3D" id="3.40.47.10">
    <property type="match status" value="1"/>
</dbReference>
<dbReference type="Pfam" id="PF00109">
    <property type="entry name" value="ketoacyl-synt"/>
    <property type="match status" value="1"/>
</dbReference>
<dbReference type="PROSITE" id="PS52004">
    <property type="entry name" value="KS3_2"/>
    <property type="match status" value="1"/>
</dbReference>
<dbReference type="InterPro" id="IPR014031">
    <property type="entry name" value="Ketoacyl_synth_C"/>
</dbReference>
<keyword evidence="3" id="KW-0012">Acyltransferase</keyword>
<dbReference type="CDD" id="cd00834">
    <property type="entry name" value="KAS_I_II"/>
    <property type="match status" value="1"/>
</dbReference>
<name>A0ABV9BJS6_9ACTN</name>
<dbReference type="NCBIfam" id="NF005589">
    <property type="entry name" value="PRK07314.1"/>
    <property type="match status" value="1"/>
</dbReference>
<protein>
    <submittedName>
        <fullName evidence="6">Beta-ketoacyl-[acyl-carrier-protein] synthase family protein</fullName>
    </submittedName>
</protein>
<reference evidence="7" key="1">
    <citation type="journal article" date="2019" name="Int. J. Syst. Evol. Microbiol.">
        <title>The Global Catalogue of Microorganisms (GCM) 10K type strain sequencing project: providing services to taxonomists for standard genome sequencing and annotation.</title>
        <authorList>
            <consortium name="The Broad Institute Genomics Platform"/>
            <consortium name="The Broad Institute Genome Sequencing Center for Infectious Disease"/>
            <person name="Wu L."/>
            <person name="Ma J."/>
        </authorList>
    </citation>
    <scope>NUCLEOTIDE SEQUENCE [LARGE SCALE GENOMIC DNA]</scope>
    <source>
        <strain evidence="7">CECT 8064</strain>
    </source>
</reference>
<comment type="similarity">
    <text evidence="1 4">Belongs to the thiolase-like superfamily. Beta-ketoacyl-ACP synthases family.</text>
</comment>
<dbReference type="RefSeq" id="WP_417922970.1">
    <property type="nucleotide sequence ID" value="NZ_JBHSFS010000006.1"/>
</dbReference>
<dbReference type="SMART" id="SM00825">
    <property type="entry name" value="PKS_KS"/>
    <property type="match status" value="1"/>
</dbReference>
<dbReference type="InterPro" id="IPR020841">
    <property type="entry name" value="PKS_Beta-ketoAc_synthase_dom"/>
</dbReference>
<dbReference type="SUPFAM" id="SSF53901">
    <property type="entry name" value="Thiolase-like"/>
    <property type="match status" value="2"/>
</dbReference>
<dbReference type="Proteomes" id="UP001595990">
    <property type="component" value="Unassembled WGS sequence"/>
</dbReference>
<evidence type="ECO:0000256" key="2">
    <source>
        <dbReference type="ARBA" id="ARBA00022679"/>
    </source>
</evidence>
<dbReference type="InterPro" id="IPR018201">
    <property type="entry name" value="Ketoacyl_synth_AS"/>
</dbReference>
<evidence type="ECO:0000259" key="5">
    <source>
        <dbReference type="PROSITE" id="PS52004"/>
    </source>
</evidence>
<dbReference type="PANTHER" id="PTHR11712">
    <property type="entry name" value="POLYKETIDE SYNTHASE-RELATED"/>
    <property type="match status" value="1"/>
</dbReference>
<organism evidence="6 7">
    <name type="scientific">Streptomyces ehimensis</name>
    <dbReference type="NCBI Taxonomy" id="68195"/>
    <lineage>
        <taxon>Bacteria</taxon>
        <taxon>Bacillati</taxon>
        <taxon>Actinomycetota</taxon>
        <taxon>Actinomycetes</taxon>
        <taxon>Kitasatosporales</taxon>
        <taxon>Streptomycetaceae</taxon>
        <taxon>Streptomyces</taxon>
    </lineage>
</organism>
<gene>
    <name evidence="6" type="ORF">ACFPEN_15380</name>
</gene>
<comment type="caution">
    <text evidence="6">The sequence shown here is derived from an EMBL/GenBank/DDBJ whole genome shotgun (WGS) entry which is preliminary data.</text>
</comment>
<evidence type="ECO:0000256" key="3">
    <source>
        <dbReference type="ARBA" id="ARBA00023315"/>
    </source>
</evidence>
<evidence type="ECO:0000313" key="6">
    <source>
        <dbReference type="EMBL" id="MFC4514326.1"/>
    </source>
</evidence>
<accession>A0ABV9BJS6</accession>
<dbReference type="InterPro" id="IPR016039">
    <property type="entry name" value="Thiolase-like"/>
</dbReference>
<evidence type="ECO:0000256" key="1">
    <source>
        <dbReference type="ARBA" id="ARBA00008467"/>
    </source>
</evidence>
<dbReference type="PANTHER" id="PTHR11712:SF336">
    <property type="entry name" value="3-OXOACYL-[ACYL-CARRIER-PROTEIN] SYNTHASE, MITOCHONDRIAL"/>
    <property type="match status" value="1"/>
</dbReference>
<proteinExistence type="inferred from homology"/>
<dbReference type="Pfam" id="PF02801">
    <property type="entry name" value="Ketoacyl-synt_C"/>
    <property type="match status" value="1"/>
</dbReference>
<dbReference type="PROSITE" id="PS00606">
    <property type="entry name" value="KS3_1"/>
    <property type="match status" value="1"/>
</dbReference>
<evidence type="ECO:0000256" key="4">
    <source>
        <dbReference type="RuleBase" id="RU003694"/>
    </source>
</evidence>
<dbReference type="InterPro" id="IPR014030">
    <property type="entry name" value="Ketoacyl_synth_N"/>
</dbReference>
<dbReference type="InterPro" id="IPR000794">
    <property type="entry name" value="Beta-ketoacyl_synthase"/>
</dbReference>
<sequence length="406" mass="41251">MSSDVRDVVVTGLGATTPLGGDVASTWAAMLAGESGIGPVEEEWAAELPVRIAGRLKSEPTEVLDRVQARRMDRCEQIALVAAREAWADAGRPEVEPERLAVVIGTGTGGALTLLGQDDVLEASGVRRVSPHTVPMLMANGPAAWVSIELGAKGGAHTPVSACASGAEAIAMGLDLIRLGRADVVVAGGTEACIAALPIAGFAQARAHSTRNEAPARASRPFDADRDGFVIGEGAAVVVLERAEFAAARAARAHARLAGAGVTSDAHHITAAHPEGQIRAMRLALASAGLSPLDVEHVHAHATSTPLGDLVEARSVTEAIGLHPSVTATKSMTGHLFGAAGALGALAAILAVRDGVVPATANLDTLDPEVRLDVVAGGPRRGGLTAALTNSFGFGGHNASLVFTRP</sequence>
<keyword evidence="2 4" id="KW-0808">Transferase</keyword>
<feature type="domain" description="Ketosynthase family 3 (KS3)" evidence="5">
    <location>
        <begin position="5"/>
        <end position="405"/>
    </location>
</feature>
<evidence type="ECO:0000313" key="7">
    <source>
        <dbReference type="Proteomes" id="UP001595990"/>
    </source>
</evidence>
<keyword evidence="7" id="KW-1185">Reference proteome</keyword>
<dbReference type="EMBL" id="JBHSFS010000006">
    <property type="protein sequence ID" value="MFC4514326.1"/>
    <property type="molecule type" value="Genomic_DNA"/>
</dbReference>